<feature type="domain" description="Gem-associated protein 5 TPR" evidence="8">
    <location>
        <begin position="533"/>
        <end position="686"/>
    </location>
</feature>
<feature type="compositionally biased region" description="Polar residues" evidence="7">
    <location>
        <begin position="1194"/>
        <end position="1209"/>
    </location>
</feature>
<feature type="region of interest" description="Disordered" evidence="7">
    <location>
        <begin position="1535"/>
        <end position="1617"/>
    </location>
</feature>
<dbReference type="PANTHER" id="PTHR15528">
    <property type="entry name" value="PEROXISOME PROLIFERATOR ACTIVATED RECEPTOR GAMMA COACTIVATOR 1 PGC-1 -RELATED"/>
    <property type="match status" value="1"/>
</dbReference>
<comment type="subcellular location">
    <subcellularLocation>
        <location evidence="1">Nucleus</location>
    </subcellularLocation>
</comment>
<keyword evidence="10" id="KW-1185">Reference proteome</keyword>
<feature type="region of interest" description="Disordered" evidence="7">
    <location>
        <begin position="1356"/>
        <end position="1502"/>
    </location>
</feature>
<feature type="compositionally biased region" description="Pro residues" evidence="7">
    <location>
        <begin position="1459"/>
        <end position="1468"/>
    </location>
</feature>
<evidence type="ECO:0000313" key="10">
    <source>
        <dbReference type="Proteomes" id="UP001172155"/>
    </source>
</evidence>
<proteinExistence type="predicted"/>
<feature type="compositionally biased region" description="Polar residues" evidence="7">
    <location>
        <begin position="1367"/>
        <end position="1380"/>
    </location>
</feature>
<feature type="compositionally biased region" description="Low complexity" evidence="7">
    <location>
        <begin position="1648"/>
        <end position="1665"/>
    </location>
</feature>
<evidence type="ECO:0000256" key="3">
    <source>
        <dbReference type="ARBA" id="ARBA00022884"/>
    </source>
</evidence>
<dbReference type="GO" id="GO:0045944">
    <property type="term" value="P:positive regulation of transcription by RNA polymerase II"/>
    <property type="evidence" value="ECO:0007669"/>
    <property type="project" value="TreeGrafter"/>
</dbReference>
<feature type="compositionally biased region" description="Basic and acidic residues" evidence="7">
    <location>
        <begin position="1589"/>
        <end position="1601"/>
    </location>
</feature>
<dbReference type="SUPFAM" id="SSF50978">
    <property type="entry name" value="WD40 repeat-like"/>
    <property type="match status" value="1"/>
</dbReference>
<feature type="compositionally biased region" description="Polar residues" evidence="7">
    <location>
        <begin position="422"/>
        <end position="445"/>
    </location>
</feature>
<evidence type="ECO:0000313" key="9">
    <source>
        <dbReference type="EMBL" id="KAK0740896.1"/>
    </source>
</evidence>
<feature type="compositionally biased region" description="Basic and acidic residues" evidence="7">
    <location>
        <begin position="1107"/>
        <end position="1121"/>
    </location>
</feature>
<evidence type="ECO:0000256" key="5">
    <source>
        <dbReference type="ARBA" id="ARBA00023163"/>
    </source>
</evidence>
<feature type="compositionally biased region" description="Basic and acidic residues" evidence="7">
    <location>
        <begin position="447"/>
        <end position="456"/>
    </location>
</feature>
<comment type="caution">
    <text evidence="9">The sequence shown here is derived from an EMBL/GenBank/DDBJ whole genome shotgun (WGS) entry which is preliminary data.</text>
</comment>
<dbReference type="Gene3D" id="2.130.10.10">
    <property type="entry name" value="YVTN repeat-like/Quinoprotein amine dehydrogenase"/>
    <property type="match status" value="1"/>
</dbReference>
<dbReference type="FunFam" id="2.130.10.10:FF:000577">
    <property type="entry name" value="WD domain G-beta repeat protein"/>
    <property type="match status" value="1"/>
</dbReference>
<feature type="compositionally biased region" description="Polar residues" evidence="7">
    <location>
        <begin position="917"/>
        <end position="936"/>
    </location>
</feature>
<dbReference type="Pfam" id="PF23774">
    <property type="entry name" value="TPR_GEMI5"/>
    <property type="match status" value="1"/>
</dbReference>
<feature type="compositionally biased region" description="Basic and acidic residues" evidence="7">
    <location>
        <begin position="1240"/>
        <end position="1260"/>
    </location>
</feature>
<feature type="compositionally biased region" description="Low complexity" evidence="7">
    <location>
        <begin position="950"/>
        <end position="965"/>
    </location>
</feature>
<dbReference type="InterPro" id="IPR036322">
    <property type="entry name" value="WD40_repeat_dom_sf"/>
</dbReference>
<evidence type="ECO:0000259" key="8">
    <source>
        <dbReference type="Pfam" id="PF23774"/>
    </source>
</evidence>
<feature type="compositionally biased region" description="Pro residues" evidence="7">
    <location>
        <begin position="1476"/>
        <end position="1486"/>
    </location>
</feature>
<feature type="compositionally biased region" description="Basic and acidic residues" evidence="7">
    <location>
        <begin position="378"/>
        <end position="389"/>
    </location>
</feature>
<feature type="region of interest" description="Disordered" evidence="7">
    <location>
        <begin position="1632"/>
        <end position="1665"/>
    </location>
</feature>
<dbReference type="GO" id="GO:0003723">
    <property type="term" value="F:RNA binding"/>
    <property type="evidence" value="ECO:0007669"/>
    <property type="project" value="UniProtKB-KW"/>
</dbReference>
<feature type="compositionally biased region" description="Basic and acidic residues" evidence="7">
    <location>
        <begin position="1003"/>
        <end position="1023"/>
    </location>
</feature>
<dbReference type="EMBL" id="JAUKUD010000006">
    <property type="protein sequence ID" value="KAK0740896.1"/>
    <property type="molecule type" value="Genomic_DNA"/>
</dbReference>
<feature type="compositionally biased region" description="Polar residues" evidence="7">
    <location>
        <begin position="1276"/>
        <end position="1287"/>
    </location>
</feature>
<dbReference type="Proteomes" id="UP001172155">
    <property type="component" value="Unassembled WGS sequence"/>
</dbReference>
<feature type="compositionally biased region" description="Polar residues" evidence="7">
    <location>
        <begin position="347"/>
        <end position="357"/>
    </location>
</feature>
<reference evidence="9" key="1">
    <citation type="submission" date="2023-06" db="EMBL/GenBank/DDBJ databases">
        <title>Genome-scale phylogeny and comparative genomics of the fungal order Sordariales.</title>
        <authorList>
            <consortium name="Lawrence Berkeley National Laboratory"/>
            <person name="Hensen N."/>
            <person name="Bonometti L."/>
            <person name="Westerberg I."/>
            <person name="Brannstrom I.O."/>
            <person name="Guillou S."/>
            <person name="Cros-Aarteil S."/>
            <person name="Calhoun S."/>
            <person name="Haridas S."/>
            <person name="Kuo A."/>
            <person name="Mondo S."/>
            <person name="Pangilinan J."/>
            <person name="Riley R."/>
            <person name="LaButti K."/>
            <person name="Andreopoulos B."/>
            <person name="Lipzen A."/>
            <person name="Chen C."/>
            <person name="Yanf M."/>
            <person name="Daum C."/>
            <person name="Ng V."/>
            <person name="Clum A."/>
            <person name="Steindorff A."/>
            <person name="Ohm R."/>
            <person name="Martin F."/>
            <person name="Silar P."/>
            <person name="Natvig D."/>
            <person name="Lalanne C."/>
            <person name="Gautier V."/>
            <person name="Ament-velasquez S.L."/>
            <person name="Kruys A."/>
            <person name="Hutchinson M.I."/>
            <person name="Powell A.J."/>
            <person name="Barry K."/>
            <person name="Miller A.N."/>
            <person name="Grigoriev I.V."/>
            <person name="Debuchy R."/>
            <person name="Gladieux P."/>
            <person name="Thoren M.H."/>
            <person name="Johannesson H."/>
        </authorList>
    </citation>
    <scope>NUCLEOTIDE SEQUENCE</scope>
    <source>
        <strain evidence="9">SMH3187-1</strain>
    </source>
</reference>
<accession>A0AA40K001</accession>
<evidence type="ECO:0000256" key="4">
    <source>
        <dbReference type="ARBA" id="ARBA00023015"/>
    </source>
</evidence>
<keyword evidence="4" id="KW-0805">Transcription regulation</keyword>
<dbReference type="InterPro" id="IPR034605">
    <property type="entry name" value="PGC-1"/>
</dbReference>
<feature type="compositionally biased region" description="Polar residues" evidence="7">
    <location>
        <begin position="1635"/>
        <end position="1647"/>
    </location>
</feature>
<dbReference type="GO" id="GO:0003712">
    <property type="term" value="F:transcription coregulator activity"/>
    <property type="evidence" value="ECO:0007669"/>
    <property type="project" value="InterPro"/>
</dbReference>
<feature type="region of interest" description="Disordered" evidence="7">
    <location>
        <begin position="1083"/>
        <end position="1209"/>
    </location>
</feature>
<feature type="compositionally biased region" description="Low complexity" evidence="7">
    <location>
        <begin position="457"/>
        <end position="470"/>
    </location>
</feature>
<feature type="compositionally biased region" description="Basic and acidic residues" evidence="7">
    <location>
        <begin position="1085"/>
        <end position="1098"/>
    </location>
</feature>
<dbReference type="InterPro" id="IPR056421">
    <property type="entry name" value="TPR_GEMI5"/>
</dbReference>
<dbReference type="GO" id="GO:0005634">
    <property type="term" value="C:nucleus"/>
    <property type="evidence" value="ECO:0007669"/>
    <property type="project" value="UniProtKB-SubCell"/>
</dbReference>
<name>A0AA40K001_9PEZI</name>
<protein>
    <recommendedName>
        <fullName evidence="8">Gem-associated protein 5 TPR domain-containing protein</fullName>
    </recommendedName>
</protein>
<feature type="compositionally biased region" description="Basic and acidic residues" evidence="7">
    <location>
        <begin position="1128"/>
        <end position="1139"/>
    </location>
</feature>
<keyword evidence="5" id="KW-0804">Transcription</keyword>
<feature type="region of interest" description="Disordered" evidence="7">
    <location>
        <begin position="332"/>
        <end position="357"/>
    </location>
</feature>
<keyword evidence="3" id="KW-0694">RNA-binding</keyword>
<feature type="region of interest" description="Disordered" evidence="7">
    <location>
        <begin position="1227"/>
        <end position="1290"/>
    </location>
</feature>
<evidence type="ECO:0000256" key="7">
    <source>
        <dbReference type="SAM" id="MobiDB-lite"/>
    </source>
</evidence>
<dbReference type="InterPro" id="IPR015943">
    <property type="entry name" value="WD40/YVTN_repeat-like_dom_sf"/>
</dbReference>
<keyword evidence="2" id="KW-0597">Phosphoprotein</keyword>
<sequence length="1689" mass="183121">MGDFAVGPPSSTTPPPPSRFFDPSAATASMFLYAQGNSIVCAHHDTLTIERRFARHAEEVQLLAVDNVSDVGAGRLVVSYDAGQTAIVWDLLTGDEVARFASYENLTCAAWMKNGNVAFGNIQGNVIQFEPTTSEHISARTIDQISITAIAPAADCRTFAIGYQNGSLLVATLQPKFTILHNLTTSRGPSPIVTLAWHASSSRQKSDMLAVQTNDGDLRVWSVSKTFNSDDPAKVVRLLKRTENYLAGPNWMGWSKNGRIIQFSEGETISWDVRTKHVTYDTIPTLDNIRGLAVYGPGASLFTLGANNTVQQFDLNAPAMLVANVQHPANLLPPSPPISLEAEDKTGASQSESESSVQIAIHADVSEDDHMSPLARLVKSEHSSSDADNRYGAASPASSRSRSSVSISSASSHNPARAYPSSIVSRGMTENTYISAGSSMRSATTPLRDRGDRSAQRESFSTSSSVTSSHYRSRHRPSRLRHEVPRSPEDSKVVDLFKFTKSRLVDVPFKPVPQGDQSRLTNDDLRRQMLSTIFGWNKEADDLVRDEMSRHPLGSTNRILLAKWLGDINTDIMAMGSENMTSSDWMILALSGIGGQASQHKLGRAYVQRLLESGDVHAAVTIMIGLGDYNDAIEIYISHKRQMEALILTCLFFPGVWERQEAILRKWGEWAVQHGQQQLAIRCFSCTGRESTEPWTSPSANQVTFQSMHQAHAKVGGDALSPPMSPPSVSHGPQRSVAKASALKLITSFGDPKARAKFFGGADEARTPIVTGATPIDNSAVSSAQEPATAVLRGGRSALQTPASARPVFSRGRLPSIGEAPDSGYRELLTAVTRSNRDPYADLAKPTQAAVDAQRSGLSLEMLRPHTSSPRLTKDKHAPLSPSPAAVAILMESGARGRNGSRTRIPEGLDLSLPRFNETNAGEITPSEPSGASSTRYHWPTRRRHQAPGSVASSVTSASAASSVTGKITSHHHSSRHHQQQGKSLDDYIHSVEGGGKGKHRASSREGRSRARESSRDARRTESRGYTPKGGKRSPKSPVPMSPEDLINLSTPEDGHQQVMDERGQLIDISMLEPELPPTVRKITAHRDASARGVRTRDGSLASRRAGSRDGRRAKSPDKRSGPAPLDLRGRSATRDSSHNRSPSSPLPMSAAPRLYGDSDDEDDYKKALEEKERFRNRKVRSSSRNGKADNIMSPMSSRSTTNPWGGRETTQPLIKKMTLTVPTSAPMQLVPNSAGLPVSKDERQLKKEAAARELEERRRSLALRPTAPAIPHPDQFSSAQARTPPSNYDIPSRGTPPSMHLDMIRNADVPQRCASAEPGTYARSMYASRETGGMRVGLPATPKAMRLVLELDTSKHPMPALPPQYAQHSPPITQTSPARSSPQPSPKSEAPPPTLLLPSTVYTPPPSRQAAHAAQIQRSMSAPPRDLPPPSSTPAGFRPLHQQKSSLGGRRPSHDAIPIPPPPPPGRRPSYDAIPVPPPPPPAPPVLKELQHLALPPPPPPAPLPHALGTFKPVVYGGSASGMIEIVMDDDKDQVPEPVASLPMVAPPIPTSSRNSHHRGRSSIDNSIGARITRAAERVRSVSRSGRPRGDVVSRVKSPDSEMSSGPSPYESIPMPMPALSYQMRAEMAKSPVQLGQQQGQSPVTIQGQFQQQQQQQQQQSVQILQTADGKTIQRDDFRTGLERNEFF</sequence>
<feature type="compositionally biased region" description="Basic residues" evidence="7">
    <location>
        <begin position="969"/>
        <end position="980"/>
    </location>
</feature>
<feature type="compositionally biased region" description="Low complexity" evidence="7">
    <location>
        <begin position="1141"/>
        <end position="1155"/>
    </location>
</feature>
<feature type="region of interest" description="Disordered" evidence="7">
    <location>
        <begin position="378"/>
        <end position="487"/>
    </location>
</feature>
<feature type="compositionally biased region" description="Low complexity" evidence="7">
    <location>
        <begin position="393"/>
        <end position="412"/>
    </location>
</feature>
<keyword evidence="6" id="KW-0539">Nucleus</keyword>
<organism evidence="9 10">
    <name type="scientific">Schizothecium vesticola</name>
    <dbReference type="NCBI Taxonomy" id="314040"/>
    <lineage>
        <taxon>Eukaryota</taxon>
        <taxon>Fungi</taxon>
        <taxon>Dikarya</taxon>
        <taxon>Ascomycota</taxon>
        <taxon>Pezizomycotina</taxon>
        <taxon>Sordariomycetes</taxon>
        <taxon>Sordariomycetidae</taxon>
        <taxon>Sordariales</taxon>
        <taxon>Schizotheciaceae</taxon>
        <taxon>Schizothecium</taxon>
    </lineage>
</organism>
<evidence type="ECO:0000256" key="2">
    <source>
        <dbReference type="ARBA" id="ARBA00022553"/>
    </source>
</evidence>
<evidence type="ECO:0000256" key="6">
    <source>
        <dbReference type="ARBA" id="ARBA00023242"/>
    </source>
</evidence>
<feature type="compositionally biased region" description="Basic and acidic residues" evidence="7">
    <location>
        <begin position="1164"/>
        <end position="1174"/>
    </location>
</feature>
<dbReference type="PANTHER" id="PTHR15528:SF11">
    <property type="entry name" value="FI18188P1"/>
    <property type="match status" value="1"/>
</dbReference>
<feature type="region of interest" description="Disordered" evidence="7">
    <location>
        <begin position="893"/>
        <end position="1054"/>
    </location>
</feature>
<evidence type="ECO:0000256" key="1">
    <source>
        <dbReference type="ARBA" id="ARBA00004123"/>
    </source>
</evidence>
<feature type="compositionally biased region" description="Pro residues" evidence="7">
    <location>
        <begin position="1384"/>
        <end position="1396"/>
    </location>
</feature>
<gene>
    <name evidence="9" type="ORF">B0T18DRAFT_332565</name>
</gene>